<evidence type="ECO:0000256" key="1">
    <source>
        <dbReference type="SAM" id="Phobius"/>
    </source>
</evidence>
<gene>
    <name evidence="2" type="ORF">HMPREF0059_00807</name>
</gene>
<reference evidence="2 3" key="2">
    <citation type="submission" date="2011-10" db="EMBL/GenBank/DDBJ databases">
        <title>The Genome Sequence of Actinomyces viscosus C505.</title>
        <authorList>
            <consortium name="The Broad Institute Genome Sequencing Platform"/>
            <consortium name="The Broad Institute Genome Sequencing Center for Infectious Disease"/>
            <person name="Earl A."/>
            <person name="Ward D."/>
            <person name="Feldgarden M."/>
            <person name="Gevers D."/>
            <person name="Sibley C.D."/>
            <person name="Field T.R."/>
            <person name="Grinwis M."/>
            <person name="Eshaghurshan C.S."/>
            <person name="Surette M.G."/>
            <person name="Young S.K."/>
            <person name="Zeng Q."/>
            <person name="Gargeya S."/>
            <person name="Fitzgerald M."/>
            <person name="Haas B."/>
            <person name="Abouelleil A."/>
            <person name="Alvarado L."/>
            <person name="Arachchi H.M."/>
            <person name="Berlin A."/>
            <person name="Brown A."/>
            <person name="Chapman S.B."/>
            <person name="Chen Z."/>
            <person name="Dunbar C."/>
            <person name="Freedman E."/>
            <person name="Gearin G."/>
            <person name="Goldberg J."/>
            <person name="Griggs A."/>
            <person name="Gujja S."/>
            <person name="Heiman D."/>
            <person name="Howarth C."/>
            <person name="Larson L."/>
            <person name="Lui A."/>
            <person name="MacDonald P.J.P."/>
            <person name="Montmayeur A."/>
            <person name="Murphy C."/>
            <person name="Neiman D."/>
            <person name="Pearson M."/>
            <person name="Priest M."/>
            <person name="Roberts A."/>
            <person name="Saif S."/>
            <person name="Shea T."/>
            <person name="Shenoy N."/>
            <person name="Sisk P."/>
            <person name="Stolte C."/>
            <person name="Sykes S."/>
            <person name="Wortman J."/>
            <person name="Nusbaum C."/>
            <person name="Birren B."/>
        </authorList>
    </citation>
    <scope>NUCLEOTIDE SEQUENCE [LARGE SCALE GENOMIC DNA]</scope>
    <source>
        <strain evidence="2 3">C505</strain>
    </source>
</reference>
<keyword evidence="1" id="KW-1133">Transmembrane helix</keyword>
<dbReference type="Proteomes" id="UP000004668">
    <property type="component" value="Unassembled WGS sequence"/>
</dbReference>
<proteinExistence type="predicted"/>
<feature type="transmembrane region" description="Helical" evidence="1">
    <location>
        <begin position="113"/>
        <end position="137"/>
    </location>
</feature>
<feature type="transmembrane region" description="Helical" evidence="1">
    <location>
        <begin position="273"/>
        <end position="293"/>
    </location>
</feature>
<organism evidence="2 3">
    <name type="scientific">Actinomyces viscosus C505</name>
    <dbReference type="NCBI Taxonomy" id="562973"/>
    <lineage>
        <taxon>Bacteria</taxon>
        <taxon>Bacillati</taxon>
        <taxon>Actinomycetota</taxon>
        <taxon>Actinomycetes</taxon>
        <taxon>Actinomycetales</taxon>
        <taxon>Actinomycetaceae</taxon>
        <taxon>Actinomyces</taxon>
    </lineage>
</organism>
<feature type="transmembrane region" description="Helical" evidence="1">
    <location>
        <begin position="313"/>
        <end position="331"/>
    </location>
</feature>
<feature type="transmembrane region" description="Helical" evidence="1">
    <location>
        <begin position="17"/>
        <end position="41"/>
    </location>
</feature>
<accession>F2UXK5</accession>
<feature type="transmembrane region" description="Helical" evidence="1">
    <location>
        <begin position="214"/>
        <end position="232"/>
    </location>
</feature>
<feature type="transmembrane region" description="Helical" evidence="1">
    <location>
        <begin position="144"/>
        <end position="163"/>
    </location>
</feature>
<name>F2UXK5_ACTVI</name>
<dbReference type="AlphaFoldDB" id="F2UXK5"/>
<protein>
    <submittedName>
        <fullName evidence="2">Uncharacterized protein</fullName>
    </submittedName>
</protein>
<reference evidence="3" key="1">
    <citation type="submission" date="2010-02" db="EMBL/GenBank/DDBJ databases">
        <title>The Genome Sequence of Prevotella oris strain C735.</title>
        <authorList>
            <consortium name="The Broad Institute Genome Sequencing Platform"/>
            <person name="Ward D."/>
            <person name="Feldgarden M."/>
            <person name="Earl A."/>
            <person name="Young S.K."/>
            <person name="Zeng Q."/>
            <person name="Koehrsen M."/>
            <person name="Alvarado L."/>
            <person name="Berlin A."/>
            <person name="Bochicchio J."/>
            <person name="Borenstein D."/>
            <person name="Chapman S.B."/>
            <person name="Chen Z."/>
            <person name="Engels R."/>
            <person name="Freedman E."/>
            <person name="Gellesch M."/>
            <person name="Goldberg J."/>
            <person name="Griggs A."/>
            <person name="Gujja S."/>
            <person name="Heilman E."/>
            <person name="Heiman D."/>
            <person name="Hepburn T."/>
            <person name="Howarth C."/>
            <person name="Jen D."/>
            <person name="Larson L."/>
            <person name="Mehta T."/>
            <person name="Park D."/>
            <person name="Pearson M."/>
            <person name="Roberts A."/>
            <person name="Saif S."/>
            <person name="Shea T."/>
            <person name="Shenoy N."/>
            <person name="Sisk P."/>
            <person name="Stolte C."/>
            <person name="Sykes S."/>
            <person name="Thomson T."/>
            <person name="Walk T."/>
            <person name="White J."/>
            <person name="Yandava C."/>
            <person name="Sibley C.D."/>
            <person name="Field T.R."/>
            <person name="Grinwis M."/>
            <person name="Eshaghurshan C.S."/>
            <person name="Surette M.G."/>
            <person name="Haas B."/>
            <person name="Nusbaum C."/>
            <person name="Birren B."/>
        </authorList>
    </citation>
    <scope>NUCLEOTIDE SEQUENCE [LARGE SCALE GENOMIC DNA]</scope>
    <source>
        <strain evidence="3">C505</strain>
    </source>
</reference>
<evidence type="ECO:0000313" key="3">
    <source>
        <dbReference type="Proteomes" id="UP000004668"/>
    </source>
</evidence>
<keyword evidence="1" id="KW-0812">Transmembrane</keyword>
<evidence type="ECO:0000313" key="2">
    <source>
        <dbReference type="EMBL" id="EGE37956.2"/>
    </source>
</evidence>
<feature type="transmembrane region" description="Helical" evidence="1">
    <location>
        <begin position="244"/>
        <end position="266"/>
    </location>
</feature>
<feature type="transmembrane region" description="Helical" evidence="1">
    <location>
        <begin position="62"/>
        <end position="83"/>
    </location>
</feature>
<comment type="caution">
    <text evidence="2">The sequence shown here is derived from an EMBL/GenBank/DDBJ whole genome shotgun (WGS) entry which is preliminary data.</text>
</comment>
<keyword evidence="1" id="KW-0472">Membrane</keyword>
<sequence length="404" mass="43883">MKYWMNDDLKGSRLPGIGAWALCASLPVTLAVAVVFALVLSGGAWGRLLALAEQISGSRSELLPILFGSQLGVSALVVAMAQFQPGCWRATPKKLGKRWVGEMRRVSSMESRYFVTSLGLVGISGAIVLGVAICVLYDANAGGVLLLVIAWGVHAVSSVVLILVPTTGVAAVGDYWVSLARLFCIAECWPEGLREARSEVEVGRPSLICRLRRWRIVVVLLLLGSILFMVAFAEKYCSGDHSGLRRQCIAGCVAVLAMLASIVAGYWRWRGGIVFSVLFCWLSIPLVLAQGFLLEVEAIAVATSSSLWRNLGFGSAATVTLVFLVLLWVVASGSQSVWGRFDCFKSTLVSVWIIELRLQRRYGNKCSPSERKAIERSFVKLAKKRKKGLAKSVKESVLLPFVSK</sequence>
<dbReference type="EMBL" id="ACRE02000045">
    <property type="protein sequence ID" value="EGE37956.2"/>
    <property type="molecule type" value="Genomic_DNA"/>
</dbReference>
<dbReference type="HOGENOM" id="CLU_680837_0_0_11"/>
<dbReference type="RefSeq" id="WP_020991945.1">
    <property type="nucleotide sequence ID" value="NZ_KI391969.1"/>
</dbReference>